<dbReference type="AlphaFoldDB" id="A0A7W2M491"/>
<evidence type="ECO:0000313" key="2">
    <source>
        <dbReference type="EMBL" id="MBA6152196.1"/>
    </source>
</evidence>
<feature type="transmembrane region" description="Helical" evidence="1">
    <location>
        <begin position="9"/>
        <end position="26"/>
    </location>
</feature>
<keyword evidence="1" id="KW-1133">Transmembrane helix</keyword>
<evidence type="ECO:0000256" key="1">
    <source>
        <dbReference type="SAM" id="Phobius"/>
    </source>
</evidence>
<dbReference type="Proteomes" id="UP000541857">
    <property type="component" value="Unassembled WGS sequence"/>
</dbReference>
<reference evidence="2 3" key="1">
    <citation type="submission" date="2020-07" db="EMBL/GenBank/DDBJ databases">
        <title>Bacterium isolated from marine sediment.</title>
        <authorList>
            <person name="Shang D."/>
        </authorList>
    </citation>
    <scope>NUCLEOTIDE SEQUENCE [LARGE SCALE GENOMIC DNA]</scope>
    <source>
        <strain evidence="2 3">F6074</strain>
    </source>
</reference>
<keyword evidence="1" id="KW-0812">Transmembrane</keyword>
<keyword evidence="1" id="KW-0472">Membrane</keyword>
<sequence>MKDEKTTETGLVTTIGAAGAGVGALIATSAGIAFAVPVALGAGIACIGYAIAKATKV</sequence>
<organism evidence="2 3">
    <name type="scientific">Gelidibacter maritimus</name>
    <dbReference type="NCBI Taxonomy" id="2761487"/>
    <lineage>
        <taxon>Bacteria</taxon>
        <taxon>Pseudomonadati</taxon>
        <taxon>Bacteroidota</taxon>
        <taxon>Flavobacteriia</taxon>
        <taxon>Flavobacteriales</taxon>
        <taxon>Flavobacteriaceae</taxon>
        <taxon>Gelidibacter</taxon>
    </lineage>
</organism>
<dbReference type="RefSeq" id="WP_182203460.1">
    <property type="nucleotide sequence ID" value="NZ_JACGLT010000003.1"/>
</dbReference>
<evidence type="ECO:0000313" key="3">
    <source>
        <dbReference type="Proteomes" id="UP000541857"/>
    </source>
</evidence>
<gene>
    <name evidence="2" type="ORF">H3Z82_05590</name>
</gene>
<accession>A0A7W2M491</accession>
<protein>
    <submittedName>
        <fullName evidence="2">Uncharacterized protein</fullName>
    </submittedName>
</protein>
<feature type="transmembrane region" description="Helical" evidence="1">
    <location>
        <begin position="32"/>
        <end position="52"/>
    </location>
</feature>
<comment type="caution">
    <text evidence="2">The sequence shown here is derived from an EMBL/GenBank/DDBJ whole genome shotgun (WGS) entry which is preliminary data.</text>
</comment>
<name>A0A7W2M491_9FLAO</name>
<proteinExistence type="predicted"/>
<keyword evidence="3" id="KW-1185">Reference proteome</keyword>
<dbReference type="EMBL" id="JACGLT010000003">
    <property type="protein sequence ID" value="MBA6152196.1"/>
    <property type="molecule type" value="Genomic_DNA"/>
</dbReference>